<dbReference type="GO" id="GO:0004672">
    <property type="term" value="F:protein kinase activity"/>
    <property type="evidence" value="ECO:0007669"/>
    <property type="project" value="InterPro"/>
</dbReference>
<dbReference type="Pfam" id="PF00069">
    <property type="entry name" value="Pkinase"/>
    <property type="match status" value="1"/>
</dbReference>
<feature type="domain" description="Protein kinase" evidence="1">
    <location>
        <begin position="64"/>
        <end position="284"/>
    </location>
</feature>
<proteinExistence type="predicted"/>
<evidence type="ECO:0000259" key="1">
    <source>
        <dbReference type="PROSITE" id="PS50011"/>
    </source>
</evidence>
<protein>
    <recommendedName>
        <fullName evidence="1">Protein kinase domain-containing protein</fullName>
    </recommendedName>
</protein>
<dbReference type="SUPFAM" id="SSF56112">
    <property type="entry name" value="Protein kinase-like (PK-like)"/>
    <property type="match status" value="1"/>
</dbReference>
<organism evidence="2 3">
    <name type="scientific">Pseudopithomyces chartarum</name>
    <dbReference type="NCBI Taxonomy" id="1892770"/>
    <lineage>
        <taxon>Eukaryota</taxon>
        <taxon>Fungi</taxon>
        <taxon>Dikarya</taxon>
        <taxon>Ascomycota</taxon>
        <taxon>Pezizomycotina</taxon>
        <taxon>Dothideomycetes</taxon>
        <taxon>Pleosporomycetidae</taxon>
        <taxon>Pleosporales</taxon>
        <taxon>Massarineae</taxon>
        <taxon>Didymosphaeriaceae</taxon>
        <taxon>Pseudopithomyces</taxon>
    </lineage>
</organism>
<dbReference type="Proteomes" id="UP001280581">
    <property type="component" value="Unassembled WGS sequence"/>
</dbReference>
<gene>
    <name evidence="2" type="ORF">GRF29_8g292120</name>
</gene>
<dbReference type="GO" id="GO:0005524">
    <property type="term" value="F:ATP binding"/>
    <property type="evidence" value="ECO:0007669"/>
    <property type="project" value="InterPro"/>
</dbReference>
<evidence type="ECO:0000313" key="2">
    <source>
        <dbReference type="EMBL" id="KAK3215527.1"/>
    </source>
</evidence>
<evidence type="ECO:0000313" key="3">
    <source>
        <dbReference type="Proteomes" id="UP001280581"/>
    </source>
</evidence>
<accession>A0AAN6RKX7</accession>
<dbReference type="InterPro" id="IPR011009">
    <property type="entry name" value="Kinase-like_dom_sf"/>
</dbReference>
<dbReference type="EMBL" id="WVTA01000002">
    <property type="protein sequence ID" value="KAK3215527.1"/>
    <property type="molecule type" value="Genomic_DNA"/>
</dbReference>
<name>A0AAN6RKX7_9PLEO</name>
<comment type="caution">
    <text evidence="2">The sequence shown here is derived from an EMBL/GenBank/DDBJ whole genome shotgun (WGS) entry which is preliminary data.</text>
</comment>
<reference evidence="2 3" key="1">
    <citation type="submission" date="2021-02" db="EMBL/GenBank/DDBJ databases">
        <title>Genome assembly of Pseudopithomyces chartarum.</title>
        <authorList>
            <person name="Jauregui R."/>
            <person name="Singh J."/>
            <person name="Voisey C."/>
        </authorList>
    </citation>
    <scope>NUCLEOTIDE SEQUENCE [LARGE SCALE GENOMIC DNA]</scope>
    <source>
        <strain evidence="2 3">AGR01</strain>
    </source>
</reference>
<dbReference type="InterPro" id="IPR000719">
    <property type="entry name" value="Prot_kinase_dom"/>
</dbReference>
<keyword evidence="3" id="KW-1185">Reference proteome</keyword>
<dbReference type="PROSITE" id="PS50011">
    <property type="entry name" value="PROTEIN_KINASE_DOM"/>
    <property type="match status" value="1"/>
</dbReference>
<dbReference type="Gene3D" id="1.10.510.10">
    <property type="entry name" value="Transferase(Phosphotransferase) domain 1"/>
    <property type="match status" value="1"/>
</dbReference>
<dbReference type="AlphaFoldDB" id="A0AAN6RKX7"/>
<sequence>MHQPVFVAANDPKFFTHTFILYSVKQHQDVARYTLLASDGSFYLGQKQCRAEQLKFMSQLQLTQDIYEELPKEKFFPLLNTETIKVFTGPVESSYFKRQNVTISETYSPCYLKFLMRELLSVEEVAKNPHPNICEYRGAVVNEISGRVVGLAYKGYTIDLWKFAGSKRLVAQTQIDKIVEGVAAGLKHLHAHGLVHCDVHPGNIFLTVVPGPGMGAVETVEEVVLGDFDACRKAGERIRGKLAAPAWIGHAWVSGSKAVFDIDLCALESVKRWLGSKMVQKKKA</sequence>